<dbReference type="GO" id="GO:0006749">
    <property type="term" value="P:glutathione metabolic process"/>
    <property type="evidence" value="ECO:0007669"/>
    <property type="project" value="TreeGrafter"/>
</dbReference>
<dbReference type="PANTHER" id="PTHR11365">
    <property type="entry name" value="5-OXOPROLINASE RELATED"/>
    <property type="match status" value="1"/>
</dbReference>
<evidence type="ECO:0000313" key="3">
    <source>
        <dbReference type="Proteomes" id="UP000572817"/>
    </source>
</evidence>
<name>A0A8H4IKV0_9PEZI</name>
<keyword evidence="3" id="KW-1185">Reference proteome</keyword>
<dbReference type="GO" id="GO:0005829">
    <property type="term" value="C:cytosol"/>
    <property type="evidence" value="ECO:0007669"/>
    <property type="project" value="TreeGrafter"/>
</dbReference>
<dbReference type="EMBL" id="WWBZ02000062">
    <property type="protein sequence ID" value="KAF4303051.1"/>
    <property type="molecule type" value="Genomic_DNA"/>
</dbReference>
<dbReference type="Proteomes" id="UP000572817">
    <property type="component" value="Unassembled WGS sequence"/>
</dbReference>
<sequence>MAAVTPDINIAIDRGSTFCDVIAQIDGQPDLIFKLLSVDPQNYHDASIEAIRRVLEFFEGRSIPRGQLLDGSRIGSTIATNALLEQKREKFALATTKGFRDICVIGDRTRPKLFALNMKKAEALHHAVIEIDERITVEDYDPNPSPMEETDSPSDPALVHTDTGTIIRIINPIHVTETRKQLRALREKGYISLAICLIHSYLFPDHEKVVADLARQEGFKYVTTFIDANPTIKYLRRSTSVCSEAYLHPIVQGYVQSFQSGFKILPRRVDFMCSDSGLR</sequence>
<feature type="domain" description="Hydantoinase/oxoprolinase N-terminal" evidence="1">
    <location>
        <begin position="10"/>
        <end position="217"/>
    </location>
</feature>
<organism evidence="2 3">
    <name type="scientific">Botryosphaeria dothidea</name>
    <dbReference type="NCBI Taxonomy" id="55169"/>
    <lineage>
        <taxon>Eukaryota</taxon>
        <taxon>Fungi</taxon>
        <taxon>Dikarya</taxon>
        <taxon>Ascomycota</taxon>
        <taxon>Pezizomycotina</taxon>
        <taxon>Dothideomycetes</taxon>
        <taxon>Dothideomycetes incertae sedis</taxon>
        <taxon>Botryosphaeriales</taxon>
        <taxon>Botryosphaeriaceae</taxon>
        <taxon>Botryosphaeria</taxon>
    </lineage>
</organism>
<accession>A0A8H4IKV0</accession>
<proteinExistence type="predicted"/>
<dbReference type="Pfam" id="PF05378">
    <property type="entry name" value="Hydant_A_N"/>
    <property type="match status" value="1"/>
</dbReference>
<evidence type="ECO:0000313" key="2">
    <source>
        <dbReference type="EMBL" id="KAF4303051.1"/>
    </source>
</evidence>
<dbReference type="AlphaFoldDB" id="A0A8H4IKV0"/>
<reference evidence="2" key="1">
    <citation type="submission" date="2020-04" db="EMBL/GenBank/DDBJ databases">
        <title>Genome Assembly and Annotation of Botryosphaeria dothidea sdau 11-99, a Latent Pathogen of Apple Fruit Ring Rot in China.</title>
        <authorList>
            <person name="Yu C."/>
            <person name="Diao Y."/>
            <person name="Lu Q."/>
            <person name="Zhao J."/>
            <person name="Cui S."/>
            <person name="Peng C."/>
            <person name="He B."/>
            <person name="Liu H."/>
        </authorList>
    </citation>
    <scope>NUCLEOTIDE SEQUENCE [LARGE SCALE GENOMIC DNA]</scope>
    <source>
        <strain evidence="2">Sdau11-99</strain>
    </source>
</reference>
<dbReference type="InterPro" id="IPR008040">
    <property type="entry name" value="Hydant_A_N"/>
</dbReference>
<dbReference type="InterPro" id="IPR045079">
    <property type="entry name" value="Oxoprolinase-like"/>
</dbReference>
<dbReference type="GO" id="GO:0017168">
    <property type="term" value="F:5-oxoprolinase (ATP-hydrolyzing) activity"/>
    <property type="evidence" value="ECO:0007669"/>
    <property type="project" value="TreeGrafter"/>
</dbReference>
<evidence type="ECO:0000259" key="1">
    <source>
        <dbReference type="Pfam" id="PF05378"/>
    </source>
</evidence>
<protein>
    <submittedName>
        <fullName evidence="2">5- protein</fullName>
    </submittedName>
</protein>
<dbReference type="PANTHER" id="PTHR11365:SF2">
    <property type="entry name" value="5-OXOPROLINASE"/>
    <property type="match status" value="1"/>
</dbReference>
<comment type="caution">
    <text evidence="2">The sequence shown here is derived from an EMBL/GenBank/DDBJ whole genome shotgun (WGS) entry which is preliminary data.</text>
</comment>
<gene>
    <name evidence="2" type="ORF">GTA08_BOTSDO08561</name>
</gene>
<dbReference type="OrthoDB" id="3643at2759"/>